<feature type="compositionally biased region" description="Low complexity" evidence="5">
    <location>
        <begin position="402"/>
        <end position="433"/>
    </location>
</feature>
<feature type="region of interest" description="Disordered" evidence="5">
    <location>
        <begin position="109"/>
        <end position="139"/>
    </location>
</feature>
<evidence type="ECO:0000256" key="1">
    <source>
        <dbReference type="ARBA" id="ARBA00004370"/>
    </source>
</evidence>
<dbReference type="PROSITE" id="PS50053">
    <property type="entry name" value="UBIQUITIN_2"/>
    <property type="match status" value="1"/>
</dbReference>
<evidence type="ECO:0000313" key="8">
    <source>
        <dbReference type="Proteomes" id="UP001316803"/>
    </source>
</evidence>
<feature type="region of interest" description="Disordered" evidence="5">
    <location>
        <begin position="662"/>
        <end position="750"/>
    </location>
</feature>
<feature type="compositionally biased region" description="Pro residues" evidence="5">
    <location>
        <begin position="325"/>
        <end position="336"/>
    </location>
</feature>
<dbReference type="InterPro" id="IPR039751">
    <property type="entry name" value="HERPUD1/2"/>
</dbReference>
<keyword evidence="8" id="KW-1185">Reference proteome</keyword>
<keyword evidence="4" id="KW-0472">Membrane</keyword>
<comment type="subcellular location">
    <subcellularLocation>
        <location evidence="1">Membrane</location>
    </subcellularLocation>
</comment>
<evidence type="ECO:0000256" key="2">
    <source>
        <dbReference type="ARBA" id="ARBA00022692"/>
    </source>
</evidence>
<accession>A0AAN8I7P8</accession>
<feature type="region of interest" description="Disordered" evidence="5">
    <location>
        <begin position="400"/>
        <end position="480"/>
    </location>
</feature>
<protein>
    <recommendedName>
        <fullName evidence="6">Ubiquitin-like domain-containing protein</fullName>
    </recommendedName>
</protein>
<feature type="compositionally biased region" description="Polar residues" evidence="5">
    <location>
        <begin position="257"/>
        <end position="269"/>
    </location>
</feature>
<evidence type="ECO:0000256" key="5">
    <source>
        <dbReference type="SAM" id="MobiDB-lite"/>
    </source>
</evidence>
<evidence type="ECO:0000256" key="4">
    <source>
        <dbReference type="ARBA" id="ARBA00023136"/>
    </source>
</evidence>
<dbReference type="Proteomes" id="UP001316803">
    <property type="component" value="Unassembled WGS sequence"/>
</dbReference>
<feature type="compositionally biased region" description="Gly residues" evidence="5">
    <location>
        <begin position="711"/>
        <end position="721"/>
    </location>
</feature>
<feature type="region of interest" description="Disordered" evidence="5">
    <location>
        <begin position="317"/>
        <end position="336"/>
    </location>
</feature>
<feature type="region of interest" description="Disordered" evidence="5">
    <location>
        <begin position="547"/>
        <end position="602"/>
    </location>
</feature>
<proteinExistence type="predicted"/>
<keyword evidence="2" id="KW-0812">Transmembrane</keyword>
<gene>
    <name evidence="7" type="ORF">OHC33_006503</name>
</gene>
<dbReference type="AlphaFoldDB" id="A0AAN8I7P8"/>
<feature type="compositionally biased region" description="Polar residues" evidence="5">
    <location>
        <begin position="732"/>
        <end position="750"/>
    </location>
</feature>
<evidence type="ECO:0000313" key="7">
    <source>
        <dbReference type="EMBL" id="KAK5952460.1"/>
    </source>
</evidence>
<comment type="caution">
    <text evidence="7">The sequence shown here is derived from an EMBL/GenBank/DDBJ whole genome shotgun (WGS) entry which is preliminary data.</text>
</comment>
<feature type="compositionally biased region" description="Low complexity" evidence="5">
    <location>
        <begin position="555"/>
        <end position="595"/>
    </location>
</feature>
<dbReference type="GO" id="GO:0016020">
    <property type="term" value="C:membrane"/>
    <property type="evidence" value="ECO:0007669"/>
    <property type="project" value="UniProtKB-SubCell"/>
</dbReference>
<feature type="compositionally biased region" description="Low complexity" evidence="5">
    <location>
        <begin position="471"/>
        <end position="480"/>
    </location>
</feature>
<reference evidence="7 8" key="1">
    <citation type="submission" date="2022-12" db="EMBL/GenBank/DDBJ databases">
        <title>Genomic features and morphological characterization of a novel Knufia sp. strain isolated from spacecraft assembly facility.</title>
        <authorList>
            <person name="Teixeira M."/>
            <person name="Chander A.M."/>
            <person name="Stajich J.E."/>
            <person name="Venkateswaran K."/>
        </authorList>
    </citation>
    <scope>NUCLEOTIDE SEQUENCE [LARGE SCALE GENOMIC DNA]</scope>
    <source>
        <strain evidence="7 8">FJI-L2-BK-P2</strain>
    </source>
</reference>
<organism evidence="7 8">
    <name type="scientific">Knufia fluminis</name>
    <dbReference type="NCBI Taxonomy" id="191047"/>
    <lineage>
        <taxon>Eukaryota</taxon>
        <taxon>Fungi</taxon>
        <taxon>Dikarya</taxon>
        <taxon>Ascomycota</taxon>
        <taxon>Pezizomycotina</taxon>
        <taxon>Eurotiomycetes</taxon>
        <taxon>Chaetothyriomycetidae</taxon>
        <taxon>Chaetothyriales</taxon>
        <taxon>Trichomeriaceae</taxon>
        <taxon>Knufia</taxon>
    </lineage>
</organism>
<feature type="compositionally biased region" description="Basic and acidic residues" evidence="5">
    <location>
        <begin position="662"/>
        <end position="672"/>
    </location>
</feature>
<feature type="region of interest" description="Disordered" evidence="5">
    <location>
        <begin position="196"/>
        <end position="302"/>
    </location>
</feature>
<feature type="compositionally biased region" description="Low complexity" evidence="5">
    <location>
        <begin position="283"/>
        <end position="298"/>
    </location>
</feature>
<dbReference type="SMART" id="SM00213">
    <property type="entry name" value="UBQ"/>
    <property type="match status" value="1"/>
</dbReference>
<dbReference type="PANTHER" id="PTHR12943:SF27">
    <property type="entry name" value="HOMOCYSTEINE-INDUCED ENDOPLASMIC RETICULUM PROTEIN, ISOFORM A"/>
    <property type="match status" value="1"/>
</dbReference>
<feature type="compositionally biased region" description="Pro residues" evidence="5">
    <location>
        <begin position="126"/>
        <end position="136"/>
    </location>
</feature>
<dbReference type="InterPro" id="IPR000626">
    <property type="entry name" value="Ubiquitin-like_dom"/>
</dbReference>
<keyword evidence="3" id="KW-1133">Transmembrane helix</keyword>
<name>A0AAN8I7P8_9EURO</name>
<dbReference type="GO" id="GO:0030968">
    <property type="term" value="P:endoplasmic reticulum unfolded protein response"/>
    <property type="evidence" value="ECO:0007669"/>
    <property type="project" value="TreeGrafter"/>
</dbReference>
<sequence length="750" mass="80754">MASTNPPPSPPTNTNPVPDNVTLRIVILAHGNRAEDDLYLVLSLDTTVGQLKQRIQDSLSHHPSPQLQRLIYQGRPLLDSNVSLRQTLRIDQRGGNTSHVLHLVVRDDTTSNLPSNAGPAQHASSLPPPQPLPTQPLPGQAHVHLPQGMPNVDHMRIHNQLHNIQHQLQHAQAMNRANQARLQAHQLQHQQAMLSQQARMQQQGSGLTLPPANPNGLPQPHQIPPPAQAGLGATPQGPGETTRIEERIGPNGEHIRTTISNNGTASMTFRVTGVNVPSPLDRPSSAPGSSPTAASDPANRSANAIPSNIQIHANQPHVHTHAQPPHLPLGLPFPPGQQLPVPFPSLMQQPMYNPMLAGSTNTSQGQTMAWLLSSPQGPQGIVFAPGHGFFSTLPSITTLPSQVQQQTTQPQPTPTVPTATGPQPTTTGAQQAQLVVRPQDGNGRQTNQPAPPQPGARPQQPVPAGQPQPAQPAQAQQPRPNEENALFNLLLARAWLFLRLYMFVFVLSESGTWRRIFMLGSAIIFCLLPRQNPFAEAFQAARRHFDNLIGPPNIPQRQGQNQQAQGQGQGQVGQNNDNNNTGSGAAATAARTQPQAPMPTPEEAARRLLEQQNRRNPNPVLDALYRVEQGVVLFLASLIPGLGERHIQAREQARRILEEEERRVREERERQEQAQQVENGQRQEGSGDGQANSHKEKKNEGGPLPADWGTAGAGDAGGGSGAEASASASGVDRNTGTGEQAVRSRNTGAQ</sequence>
<feature type="domain" description="Ubiquitin-like" evidence="6">
    <location>
        <begin position="21"/>
        <end position="106"/>
    </location>
</feature>
<dbReference type="PANTHER" id="PTHR12943">
    <property type="entry name" value="HOMOCYSTEINE-RESPONSIVE ENDOPLASMIC RETICULUM-RESIDENT UNIQUITIN-LIKE DOMAIN HERPUD PROTEIN FAMILY MEMBER"/>
    <property type="match status" value="1"/>
</dbReference>
<evidence type="ECO:0000259" key="6">
    <source>
        <dbReference type="PROSITE" id="PS50053"/>
    </source>
</evidence>
<feature type="compositionally biased region" description="Pro residues" evidence="5">
    <location>
        <begin position="449"/>
        <end position="470"/>
    </location>
</feature>
<dbReference type="InterPro" id="IPR029071">
    <property type="entry name" value="Ubiquitin-like_domsf"/>
</dbReference>
<feature type="compositionally biased region" description="Polar residues" evidence="5">
    <location>
        <begin position="679"/>
        <end position="692"/>
    </location>
</feature>
<evidence type="ECO:0000256" key="3">
    <source>
        <dbReference type="ARBA" id="ARBA00022989"/>
    </source>
</evidence>
<dbReference type="SUPFAM" id="SSF54236">
    <property type="entry name" value="Ubiquitin-like"/>
    <property type="match status" value="1"/>
</dbReference>
<dbReference type="Pfam" id="PF00240">
    <property type="entry name" value="ubiquitin"/>
    <property type="match status" value="1"/>
</dbReference>
<dbReference type="Gene3D" id="3.10.20.90">
    <property type="entry name" value="Phosphatidylinositol 3-kinase Catalytic Subunit, Chain A, domain 1"/>
    <property type="match status" value="1"/>
</dbReference>
<dbReference type="EMBL" id="JAKLMC020000015">
    <property type="protein sequence ID" value="KAK5952460.1"/>
    <property type="molecule type" value="Genomic_DNA"/>
</dbReference>
<feature type="compositionally biased region" description="Basic and acidic residues" evidence="5">
    <location>
        <begin position="242"/>
        <end position="256"/>
    </location>
</feature>